<dbReference type="GeneID" id="67470431"/>
<organism evidence="2 3">
    <name type="scientific">Bacillus thuringiensis</name>
    <dbReference type="NCBI Taxonomy" id="1428"/>
    <lineage>
        <taxon>Bacteria</taxon>
        <taxon>Bacillati</taxon>
        <taxon>Bacillota</taxon>
        <taxon>Bacilli</taxon>
        <taxon>Bacillales</taxon>
        <taxon>Bacillaceae</taxon>
        <taxon>Bacillus</taxon>
        <taxon>Bacillus cereus group</taxon>
    </lineage>
</organism>
<feature type="domain" description="Sporulation stage II protein D amidase enhancer LytB N-terminal" evidence="1">
    <location>
        <begin position="209"/>
        <end position="260"/>
    </location>
</feature>
<dbReference type="InterPro" id="IPR013693">
    <property type="entry name" value="SpoIID/LytB_N"/>
</dbReference>
<gene>
    <name evidence="2" type="ORF">CAB88_30360</name>
</gene>
<keyword evidence="3" id="KW-1185">Reference proteome</keyword>
<dbReference type="Pfam" id="PF08486">
    <property type="entry name" value="SpoIID"/>
    <property type="match status" value="1"/>
</dbReference>
<dbReference type="RefSeq" id="WP_000568374.1">
    <property type="nucleotide sequence ID" value="NZ_CP021062.1"/>
</dbReference>
<keyword evidence="2" id="KW-0614">Plasmid</keyword>
<sequence length="348" mass="40341">MIDYLSYPWDTGKQLFYQPNIFLNNQQFFYDTRDTYRASSGKLIVSVYEMNTDKPIKGAKVFVRKQDEGSQIITTLQTNDIGLTSVVSLPAPPKESASDPSGPKPYSEYILTIEAPNYGVKIVRGVQIFAGTTAKQRVEMIPINRTGELQSIEIIDVPQHKLTKQHLERQLQQYSMYSTDIPLHANNLQIPQYIIVHDGNPYKNAPRYKVDFKEYIKNVSASELYPNWPKEALKANVICITSFVLNRIYKEHYFERGFTISSSSWFDQSFNYGRNTFLEIDDVVDEIFNQYIAKPYSIEPMLIVYSSGIRDYSNEYFCRWCSKYLADQGMDYVSIIRAFYPLSEINFL</sequence>
<protein>
    <submittedName>
        <fullName evidence="2">Peptidoglycan-binding protein</fullName>
    </submittedName>
</protein>
<dbReference type="AlphaFoldDB" id="A0A1W6WYN5"/>
<name>A0A1W6WYN5_BACTU</name>
<geneLocation type="plasmid" evidence="2 3">
    <name>poh1</name>
</geneLocation>
<dbReference type="EMBL" id="CP021062">
    <property type="protein sequence ID" value="ARP61323.1"/>
    <property type="molecule type" value="Genomic_DNA"/>
</dbReference>
<evidence type="ECO:0000259" key="1">
    <source>
        <dbReference type="Pfam" id="PF08486"/>
    </source>
</evidence>
<dbReference type="Proteomes" id="UP000194143">
    <property type="component" value="Plasmid poh1"/>
</dbReference>
<proteinExistence type="predicted"/>
<reference evidence="2 3" key="1">
    <citation type="submission" date="2017-04" db="EMBL/GenBank/DDBJ databases">
        <title>Complete Genome Sequence of Bacillus thuringiensis type Strain ATCC 10792.</title>
        <authorList>
            <person name="Oh D.-H."/>
            <person name="Park B.-J."/>
            <person name="Shuai W."/>
            <person name="Chelliah R."/>
        </authorList>
    </citation>
    <scope>NUCLEOTIDE SEQUENCE [LARGE SCALE GENOMIC DNA]</scope>
    <source>
        <strain evidence="2 3">ATCC 10792</strain>
        <plasmid evidence="2 3">poh1</plasmid>
    </source>
</reference>
<evidence type="ECO:0000313" key="3">
    <source>
        <dbReference type="Proteomes" id="UP000194143"/>
    </source>
</evidence>
<accession>A0A1W6WYN5</accession>
<evidence type="ECO:0000313" key="2">
    <source>
        <dbReference type="EMBL" id="ARP61323.1"/>
    </source>
</evidence>